<protein>
    <recommendedName>
        <fullName evidence="3">Tetratricopeptide repeat protein</fullName>
    </recommendedName>
</protein>
<evidence type="ECO:0000313" key="2">
    <source>
        <dbReference type="Proteomes" id="UP000037326"/>
    </source>
</evidence>
<dbReference type="AlphaFoldDB" id="A0A0K9FAN3"/>
<evidence type="ECO:0008006" key="3">
    <source>
        <dbReference type="Google" id="ProtNLM"/>
    </source>
</evidence>
<name>A0A0K9FAN3_9BACI</name>
<dbReference type="PATRIC" id="fig|582475.4.peg.303"/>
<evidence type="ECO:0000313" key="1">
    <source>
        <dbReference type="EMBL" id="KMY31485.1"/>
    </source>
</evidence>
<reference evidence="2" key="1">
    <citation type="submission" date="2015-07" db="EMBL/GenBank/DDBJ databases">
        <authorList>
            <consortium name="Consortium for Microbial Forensics and Genomics (microFORGE)"/>
            <person name="Knight B.M."/>
            <person name="Roberts D.P."/>
            <person name="Lin D."/>
            <person name="Hari K."/>
            <person name="Fletcher J."/>
            <person name="Melcher U."/>
            <person name="Blagden T."/>
            <person name="Winegar R.A."/>
        </authorList>
    </citation>
    <scope>NUCLEOTIDE SEQUENCE [LARGE SCALE GENOMIC DNA]</scope>
    <source>
        <strain evidence="2">DSM 23493</strain>
    </source>
</reference>
<gene>
    <name evidence="1" type="ORF">ACZ11_04415</name>
</gene>
<dbReference type="Proteomes" id="UP000037326">
    <property type="component" value="Unassembled WGS sequence"/>
</dbReference>
<dbReference type="RefSeq" id="WP_049664086.1">
    <property type="nucleotide sequence ID" value="NZ_LFXJ01000005.1"/>
</dbReference>
<accession>A0A0K9FAN3</accession>
<proteinExistence type="predicted"/>
<sequence>MAFLQSPIKDKFESLLDKSNKEFDNGNHLDSIFLLEEAWDLIPEPKGIYSEESFHLVKDIIATYSIINDFKKAKEWADKIYLTGYARIDSGDKEFISGKVTFELGDLETAKEFFSIANNKSEGRCFGSPKSIKYLKLLKSK</sequence>
<dbReference type="GeneID" id="96597549"/>
<comment type="caution">
    <text evidence="1">The sequence shown here is derived from an EMBL/GenBank/DDBJ whole genome shotgun (WGS) entry which is preliminary data.</text>
</comment>
<organism evidence="1 2">
    <name type="scientific">Lysinibacillus xylanilyticus</name>
    <dbReference type="NCBI Taxonomy" id="582475"/>
    <lineage>
        <taxon>Bacteria</taxon>
        <taxon>Bacillati</taxon>
        <taxon>Bacillota</taxon>
        <taxon>Bacilli</taxon>
        <taxon>Bacillales</taxon>
        <taxon>Bacillaceae</taxon>
        <taxon>Lysinibacillus</taxon>
    </lineage>
</organism>
<dbReference type="EMBL" id="LFXJ01000005">
    <property type="protein sequence ID" value="KMY31485.1"/>
    <property type="molecule type" value="Genomic_DNA"/>
</dbReference>
<dbReference type="OrthoDB" id="2611420at2"/>